<reference evidence="15" key="2">
    <citation type="submission" date="2023-11" db="UniProtKB">
        <authorList>
            <consortium name="WormBaseParasite"/>
        </authorList>
    </citation>
    <scope>IDENTIFICATION</scope>
</reference>
<dbReference type="Pfam" id="PF00105">
    <property type="entry name" value="zf-C4"/>
    <property type="match status" value="1"/>
</dbReference>
<dbReference type="Gene3D" id="1.10.565.10">
    <property type="entry name" value="Retinoid X Receptor"/>
    <property type="match status" value="2"/>
</dbReference>
<comment type="similarity">
    <text evidence="2">Belongs to the nuclear hormone receptor family.</text>
</comment>
<keyword evidence="8" id="KW-0804">Transcription</keyword>
<evidence type="ECO:0000256" key="6">
    <source>
        <dbReference type="ARBA" id="ARBA00023015"/>
    </source>
</evidence>
<comment type="subcellular location">
    <subcellularLocation>
        <location evidence="1">Nucleus</location>
    </subcellularLocation>
</comment>
<dbReference type="InterPro" id="IPR001628">
    <property type="entry name" value="Znf_hrmn_rcpt"/>
</dbReference>
<sequence>MITTFLSTDNNIPHDDDDGCLNNNNNNTNTNSDSIQCLPNYITNQSTDMMNDITSHPSIPPPILIPAASHQFQHQHHDQQHYHHNHHHHSNHNHHHVDEHQAYMHYTVDSDEHSIQVNDISAVIHNDNNNVNMNPYINEINNCETALPQDVANVAAAAVAAVAAAAIDNTDYSSSSLNHHHHHNHHHFNPHPHFYPHSHNHYYQYYLQNQQQQHQEKHQNNYEQADVIPLHHNHTNNDFNSLLLLQQQQQHQSEMPSHQRQSDVENGNITRKTINNNNSNINMNSFHETTNYNSVKHKLNRVKSPIKINISDDDDDEVVKRQNQNILKSGMLCLICEDKATGKHYGAYSCDGCKGFFRRSVRRKHSYTCRHKRSCIVTKDKRNQCRFCRFRKCFRVGMKESAVQKERDKISNRHSTYDTNSSIQSSLDLQKLIQAETIANCALQKNYLGQTNKSDIYSKDSLRQSISTGLENNLANVNDICDSMRTQLLFLIEWAKNIPAFTSLSINDQIVLLQAHAGEMLILGAVWRSMTLVSNHKTTFNQSNGYEEQHVKFDHKLDDTNLSNSTTMKSVTTSAVNAPAASWNPAATGAYQYAANADEVDQLKQDELRFSQSANNEPQLILLGNNRIISRKSPQPEISEIASMIINQIYQPIQNLCLEEAEMVFFRAIIFFDPSCELLSENGRLLVRSCQYLVQMELMNLMNGKLYLPQGRFGALLLLIPDFRSITYHMIHKLQIARQMGLTKLDGLLSEILLNDTGSSKGKPVNSHVGSTSRCHVSKNKSVQFEEKKHSKAYSSLPKLYPEQNNSYTHVSTSPPSLPPPQPAAELPSSSPSSLSAEAMAAAAAAAAAVSTITHLTSVPIQTEMNQFTDTSLTVVDENSTSNKYIPLKSNPVVHLNLLNKDAENKSNLLETTLHQIPREEDSIKYAIEQQQQQQREEQSPSIHLGVTTASGIPVYTIMNNCENNTSHVLNDNDINNSGNENYATVKRCHFDSLAECYHCSQPVLERINEDNSDEDFNNTNDCNNTNNNNNINDNSDVEHTPMFTTHLAQETFENTQRTEYIANHCPPTLEAGVYYPDNQMYTTYSYNLNPVNVKYNQIKNIPTVYAYNDSKQLIPPENASEYMPQLISSMFTNTQS</sequence>
<evidence type="ECO:0000256" key="11">
    <source>
        <dbReference type="SAM" id="MobiDB-lite"/>
    </source>
</evidence>
<dbReference type="PRINTS" id="PR00398">
    <property type="entry name" value="STRDHORMONER"/>
</dbReference>
<dbReference type="WBParaSite" id="TREG1_122130.1">
    <property type="protein sequence ID" value="TREG1_122130.1"/>
    <property type="gene ID" value="TREG1_122130"/>
</dbReference>
<feature type="compositionally biased region" description="Polar residues" evidence="11">
    <location>
        <begin position="768"/>
        <end position="783"/>
    </location>
</feature>
<dbReference type="GO" id="GO:0000978">
    <property type="term" value="F:RNA polymerase II cis-regulatory region sequence-specific DNA binding"/>
    <property type="evidence" value="ECO:0007669"/>
    <property type="project" value="InterPro"/>
</dbReference>
<keyword evidence="5" id="KW-0862">Zinc</keyword>
<feature type="region of interest" description="Disordered" evidence="11">
    <location>
        <begin position="175"/>
        <end position="195"/>
    </location>
</feature>
<keyword evidence="14" id="KW-1185">Reference proteome</keyword>
<evidence type="ECO:0000256" key="4">
    <source>
        <dbReference type="ARBA" id="ARBA00022771"/>
    </source>
</evidence>
<evidence type="ECO:0000256" key="5">
    <source>
        <dbReference type="ARBA" id="ARBA00022833"/>
    </source>
</evidence>
<evidence type="ECO:0000256" key="9">
    <source>
        <dbReference type="ARBA" id="ARBA00023170"/>
    </source>
</evidence>
<dbReference type="SUPFAM" id="SSF48508">
    <property type="entry name" value="Nuclear receptor ligand-binding domain"/>
    <property type="match status" value="1"/>
</dbReference>
<dbReference type="FunFam" id="3.30.50.10:FF:000030">
    <property type="entry name" value="Nuclear Hormone Receptor family"/>
    <property type="match status" value="1"/>
</dbReference>
<dbReference type="AlphaFoldDB" id="A0AA85J401"/>
<keyword evidence="3" id="KW-0479">Metal-binding</keyword>
<keyword evidence="9" id="KW-0675">Receptor</keyword>
<dbReference type="CDD" id="cd06960">
    <property type="entry name" value="NR_DBD_HNF4A"/>
    <property type="match status" value="1"/>
</dbReference>
<dbReference type="PANTHER" id="PTHR24083">
    <property type="entry name" value="NUCLEAR HORMONE RECEPTOR"/>
    <property type="match status" value="1"/>
</dbReference>
<dbReference type="PROSITE" id="PS00031">
    <property type="entry name" value="NUCLEAR_REC_DBD_1"/>
    <property type="match status" value="1"/>
</dbReference>
<accession>A0AA85J401</accession>
<evidence type="ECO:0008006" key="16">
    <source>
        <dbReference type="Google" id="ProtNLM"/>
    </source>
</evidence>
<feature type="domain" description="NR LBD" evidence="13">
    <location>
        <begin position="424"/>
        <end position="756"/>
    </location>
</feature>
<feature type="compositionally biased region" description="Basic residues" evidence="11">
    <location>
        <begin position="178"/>
        <end position="195"/>
    </location>
</feature>
<dbReference type="SMART" id="SM00399">
    <property type="entry name" value="ZnF_C4"/>
    <property type="match status" value="1"/>
</dbReference>
<dbReference type="PROSITE" id="PS51030">
    <property type="entry name" value="NUCLEAR_REC_DBD_2"/>
    <property type="match status" value="1"/>
</dbReference>
<dbReference type="Pfam" id="PF00104">
    <property type="entry name" value="Hormone_recep"/>
    <property type="match status" value="2"/>
</dbReference>
<dbReference type="InterPro" id="IPR000536">
    <property type="entry name" value="Nucl_hrmn_rcpt_lig-bd"/>
</dbReference>
<protein>
    <recommendedName>
        <fullName evidence="16">Nuclear receptor domain-containing protein</fullName>
    </recommendedName>
</protein>
<dbReference type="InterPro" id="IPR035500">
    <property type="entry name" value="NHR-like_dom_sf"/>
</dbReference>
<evidence type="ECO:0000256" key="2">
    <source>
        <dbReference type="ARBA" id="ARBA00005993"/>
    </source>
</evidence>
<keyword evidence="7" id="KW-0238">DNA-binding</keyword>
<dbReference type="InterPro" id="IPR049636">
    <property type="entry name" value="HNF4-like_DBD"/>
</dbReference>
<evidence type="ECO:0000313" key="15">
    <source>
        <dbReference type="WBParaSite" id="TREG1_122130.1"/>
    </source>
</evidence>
<evidence type="ECO:0000259" key="12">
    <source>
        <dbReference type="PROSITE" id="PS51030"/>
    </source>
</evidence>
<feature type="region of interest" description="Disordered" evidence="11">
    <location>
        <begin position="759"/>
        <end position="833"/>
    </location>
</feature>
<dbReference type="InterPro" id="IPR050274">
    <property type="entry name" value="Nuclear_hormone_rcpt_NR2"/>
</dbReference>
<dbReference type="SMART" id="SM00430">
    <property type="entry name" value="HOLI"/>
    <property type="match status" value="1"/>
</dbReference>
<dbReference type="Gene3D" id="3.30.50.10">
    <property type="entry name" value="Erythroid Transcription Factor GATA-1, subunit A"/>
    <property type="match status" value="1"/>
</dbReference>
<dbReference type="GO" id="GO:0005634">
    <property type="term" value="C:nucleus"/>
    <property type="evidence" value="ECO:0007669"/>
    <property type="project" value="UniProtKB-SubCell"/>
</dbReference>
<dbReference type="Proteomes" id="UP000050795">
    <property type="component" value="Unassembled WGS sequence"/>
</dbReference>
<name>A0AA85J401_TRIRE</name>
<dbReference type="GO" id="GO:0003700">
    <property type="term" value="F:DNA-binding transcription factor activity"/>
    <property type="evidence" value="ECO:0007669"/>
    <property type="project" value="InterPro"/>
</dbReference>
<evidence type="ECO:0000259" key="13">
    <source>
        <dbReference type="PROSITE" id="PS51843"/>
    </source>
</evidence>
<evidence type="ECO:0000256" key="1">
    <source>
        <dbReference type="ARBA" id="ARBA00004123"/>
    </source>
</evidence>
<evidence type="ECO:0000256" key="3">
    <source>
        <dbReference type="ARBA" id="ARBA00022723"/>
    </source>
</evidence>
<evidence type="ECO:0000256" key="10">
    <source>
        <dbReference type="ARBA" id="ARBA00023242"/>
    </source>
</evidence>
<keyword evidence="10" id="KW-0539">Nucleus</keyword>
<dbReference type="PRINTS" id="PR00047">
    <property type="entry name" value="STROIDFINGER"/>
</dbReference>
<dbReference type="GO" id="GO:0008270">
    <property type="term" value="F:zinc ion binding"/>
    <property type="evidence" value="ECO:0007669"/>
    <property type="project" value="UniProtKB-KW"/>
</dbReference>
<feature type="compositionally biased region" description="Polar residues" evidence="11">
    <location>
        <begin position="803"/>
        <end position="813"/>
    </location>
</feature>
<evidence type="ECO:0000256" key="8">
    <source>
        <dbReference type="ARBA" id="ARBA00023163"/>
    </source>
</evidence>
<organism evidence="14 15">
    <name type="scientific">Trichobilharzia regenti</name>
    <name type="common">Nasal bird schistosome</name>
    <dbReference type="NCBI Taxonomy" id="157069"/>
    <lineage>
        <taxon>Eukaryota</taxon>
        <taxon>Metazoa</taxon>
        <taxon>Spiralia</taxon>
        <taxon>Lophotrochozoa</taxon>
        <taxon>Platyhelminthes</taxon>
        <taxon>Trematoda</taxon>
        <taxon>Digenea</taxon>
        <taxon>Strigeidida</taxon>
        <taxon>Schistosomatoidea</taxon>
        <taxon>Schistosomatidae</taxon>
        <taxon>Trichobilharzia</taxon>
    </lineage>
</organism>
<dbReference type="SUPFAM" id="SSF57716">
    <property type="entry name" value="Glucocorticoid receptor-like (DNA-binding domain)"/>
    <property type="match status" value="1"/>
</dbReference>
<keyword evidence="6" id="KW-0805">Transcription regulation</keyword>
<dbReference type="InterPro" id="IPR013088">
    <property type="entry name" value="Znf_NHR/GATA"/>
</dbReference>
<reference evidence="14" key="1">
    <citation type="submission" date="2022-06" db="EMBL/GenBank/DDBJ databases">
        <authorList>
            <person name="Berger JAMES D."/>
            <person name="Berger JAMES D."/>
        </authorList>
    </citation>
    <scope>NUCLEOTIDE SEQUENCE [LARGE SCALE GENOMIC DNA]</scope>
</reference>
<feature type="domain" description="Nuclear receptor" evidence="12">
    <location>
        <begin position="330"/>
        <end position="405"/>
    </location>
</feature>
<evidence type="ECO:0000313" key="14">
    <source>
        <dbReference type="Proteomes" id="UP000050795"/>
    </source>
</evidence>
<dbReference type="InterPro" id="IPR001723">
    <property type="entry name" value="Nuclear_hrmn_rcpt"/>
</dbReference>
<proteinExistence type="inferred from homology"/>
<feature type="compositionally biased region" description="Low complexity" evidence="11">
    <location>
        <begin position="824"/>
        <end position="833"/>
    </location>
</feature>
<keyword evidence="4" id="KW-0863">Zinc-finger</keyword>
<dbReference type="PROSITE" id="PS51843">
    <property type="entry name" value="NR_LBD"/>
    <property type="match status" value="1"/>
</dbReference>
<evidence type="ECO:0000256" key="7">
    <source>
        <dbReference type="ARBA" id="ARBA00023125"/>
    </source>
</evidence>